<accession>A0A6J3MI47</accession>
<dbReference type="RefSeq" id="XP_033463613.1">
    <property type="nucleotide sequence ID" value="XM_033598959.1"/>
</dbReference>
<dbReference type="Proteomes" id="UP000504637">
    <property type="component" value="Unplaced"/>
</dbReference>
<protein>
    <submittedName>
        <fullName evidence="2">Uncharacterized protein</fullName>
    </submittedName>
</protein>
<proteinExistence type="predicted"/>
<reference evidence="2" key="3">
    <citation type="submission" date="2025-08" db="UniProtKB">
        <authorList>
            <consortium name="RefSeq"/>
        </authorList>
    </citation>
    <scope>IDENTIFICATION</scope>
    <source>
        <strain evidence="2">CBS 342.82</strain>
    </source>
</reference>
<gene>
    <name evidence="2" type="ORF">K489DRAFT_119817</name>
</gene>
<evidence type="ECO:0000313" key="1">
    <source>
        <dbReference type="Proteomes" id="UP000504637"/>
    </source>
</evidence>
<evidence type="ECO:0000313" key="2">
    <source>
        <dbReference type="RefSeq" id="XP_033463613.1"/>
    </source>
</evidence>
<dbReference type="AlphaFoldDB" id="A0A6J3MI47"/>
<name>A0A6J3MI47_9PEZI</name>
<sequence>MKRFVCCDWSLEEEKWLGLQGKCTSGKERERRRGTCMGTSATAQGFLPSIVSLLLSSYSIVQHSHYTTVNEKCNSSPSLSALPPRFQGCGGGFCGPGE</sequence>
<dbReference type="GeneID" id="54356758"/>
<reference evidence="2" key="1">
    <citation type="submission" date="2020-01" db="EMBL/GenBank/DDBJ databases">
        <authorList>
            <consortium name="DOE Joint Genome Institute"/>
            <person name="Haridas S."/>
            <person name="Albert R."/>
            <person name="Binder M."/>
            <person name="Bloem J."/>
            <person name="Labutti K."/>
            <person name="Salamov A."/>
            <person name="Andreopoulos B."/>
            <person name="Baker S.E."/>
            <person name="Barry K."/>
            <person name="Bills G."/>
            <person name="Bluhm B.H."/>
            <person name="Cannon C."/>
            <person name="Castanera R."/>
            <person name="Culley D.E."/>
            <person name="Daum C."/>
            <person name="Ezra D."/>
            <person name="Gonzalez J.B."/>
            <person name="Henrissat B."/>
            <person name="Kuo A."/>
            <person name="Liang C."/>
            <person name="Lipzen A."/>
            <person name="Lutzoni F."/>
            <person name="Magnuson J."/>
            <person name="Mondo S."/>
            <person name="Nolan M."/>
            <person name="Ohm R."/>
            <person name="Pangilinan J."/>
            <person name="Park H.-J."/>
            <person name="Ramirez L."/>
            <person name="Alfaro M."/>
            <person name="Sun H."/>
            <person name="Tritt A."/>
            <person name="Yoshinaga Y."/>
            <person name="Zwiers L.-H."/>
            <person name="Turgeon B.G."/>
            <person name="Goodwin S.B."/>
            <person name="Spatafora J.W."/>
            <person name="Crous P.W."/>
            <person name="Grigoriev I.V."/>
        </authorList>
    </citation>
    <scope>NUCLEOTIDE SEQUENCE</scope>
    <source>
        <strain evidence="2">CBS 342.82</strain>
    </source>
</reference>
<organism evidence="2">
    <name type="scientific">Dissoconium aciculare CBS 342.82</name>
    <dbReference type="NCBI Taxonomy" id="1314786"/>
    <lineage>
        <taxon>Eukaryota</taxon>
        <taxon>Fungi</taxon>
        <taxon>Dikarya</taxon>
        <taxon>Ascomycota</taxon>
        <taxon>Pezizomycotina</taxon>
        <taxon>Dothideomycetes</taxon>
        <taxon>Dothideomycetidae</taxon>
        <taxon>Mycosphaerellales</taxon>
        <taxon>Dissoconiaceae</taxon>
        <taxon>Dissoconium</taxon>
    </lineage>
</organism>
<keyword evidence="1" id="KW-1185">Reference proteome</keyword>
<reference evidence="2" key="2">
    <citation type="submission" date="2020-04" db="EMBL/GenBank/DDBJ databases">
        <authorList>
            <consortium name="NCBI Genome Project"/>
        </authorList>
    </citation>
    <scope>NUCLEOTIDE SEQUENCE</scope>
    <source>
        <strain evidence="2">CBS 342.82</strain>
    </source>
</reference>